<evidence type="ECO:0000256" key="1">
    <source>
        <dbReference type="ARBA" id="ARBA00022741"/>
    </source>
</evidence>
<dbReference type="GO" id="GO:0003924">
    <property type="term" value="F:GTPase activity"/>
    <property type="evidence" value="ECO:0007669"/>
    <property type="project" value="InterPro"/>
</dbReference>
<organism evidence="3 4">
    <name type="scientific">Blepharisma stoltei</name>
    <dbReference type="NCBI Taxonomy" id="1481888"/>
    <lineage>
        <taxon>Eukaryota</taxon>
        <taxon>Sar</taxon>
        <taxon>Alveolata</taxon>
        <taxon>Ciliophora</taxon>
        <taxon>Postciliodesmatophora</taxon>
        <taxon>Heterotrichea</taxon>
        <taxon>Heterotrichida</taxon>
        <taxon>Blepharismidae</taxon>
        <taxon>Blepharisma</taxon>
    </lineage>
</organism>
<dbReference type="Pfam" id="PF00071">
    <property type="entry name" value="Ras"/>
    <property type="match status" value="1"/>
</dbReference>
<dbReference type="GO" id="GO:0005525">
    <property type="term" value="F:GTP binding"/>
    <property type="evidence" value="ECO:0007669"/>
    <property type="project" value="UniProtKB-KW"/>
</dbReference>
<reference evidence="3" key="1">
    <citation type="submission" date="2021-09" db="EMBL/GenBank/DDBJ databases">
        <authorList>
            <consortium name="AG Swart"/>
            <person name="Singh M."/>
            <person name="Singh A."/>
            <person name="Seah K."/>
            <person name="Emmerich C."/>
        </authorList>
    </citation>
    <scope>NUCLEOTIDE SEQUENCE</scope>
    <source>
        <strain evidence="3">ATCC30299</strain>
    </source>
</reference>
<dbReference type="AlphaFoldDB" id="A0AAU9KD82"/>
<keyword evidence="4" id="KW-1185">Reference proteome</keyword>
<keyword evidence="2" id="KW-0342">GTP-binding</keyword>
<keyword evidence="1" id="KW-0547">Nucleotide-binding</keyword>
<dbReference type="PRINTS" id="PR00449">
    <property type="entry name" value="RASTRNSFRMNG"/>
</dbReference>
<dbReference type="PANTHER" id="PTHR47977">
    <property type="entry name" value="RAS-RELATED PROTEIN RAB"/>
    <property type="match status" value="1"/>
</dbReference>
<dbReference type="InterPro" id="IPR001806">
    <property type="entry name" value="Small_GTPase"/>
</dbReference>
<dbReference type="NCBIfam" id="TIGR00231">
    <property type="entry name" value="small_GTP"/>
    <property type="match status" value="1"/>
</dbReference>
<proteinExistence type="predicted"/>
<dbReference type="PROSITE" id="PS51419">
    <property type="entry name" value="RAB"/>
    <property type="match status" value="1"/>
</dbReference>
<sequence length="181" mass="20321">MGCNDSQMEEHNIIITNPPTKSYKIIIIGNKAVGKTSIINRIMWNTYDSKIQPSYSNACSYKRVSLSTGESLNLDIWDITKDADFKIHLSNAKFGILVIDTTSEESITNSVHWADELAQNQVKFCIAANKVDKFNKNLVKEIRSIANDYKCLMIESSAKTGYGINTILDIIVLNLLNSRLL</sequence>
<name>A0AAU9KD82_9CILI</name>
<protein>
    <submittedName>
        <fullName evidence="3">Uncharacterized protein</fullName>
    </submittedName>
</protein>
<dbReference type="InterPro" id="IPR050227">
    <property type="entry name" value="Rab"/>
</dbReference>
<dbReference type="EMBL" id="CAJZBQ010000062">
    <property type="protein sequence ID" value="CAG9335658.1"/>
    <property type="molecule type" value="Genomic_DNA"/>
</dbReference>
<evidence type="ECO:0000256" key="2">
    <source>
        <dbReference type="ARBA" id="ARBA00023134"/>
    </source>
</evidence>
<dbReference type="SMART" id="SM00173">
    <property type="entry name" value="RAS"/>
    <property type="match status" value="1"/>
</dbReference>
<dbReference type="SMART" id="SM00175">
    <property type="entry name" value="RAB"/>
    <property type="match status" value="1"/>
</dbReference>
<accession>A0AAU9KD82</accession>
<comment type="caution">
    <text evidence="3">The sequence shown here is derived from an EMBL/GenBank/DDBJ whole genome shotgun (WGS) entry which is preliminary data.</text>
</comment>
<dbReference type="Proteomes" id="UP001162131">
    <property type="component" value="Unassembled WGS sequence"/>
</dbReference>
<dbReference type="SUPFAM" id="SSF52540">
    <property type="entry name" value="P-loop containing nucleoside triphosphate hydrolases"/>
    <property type="match status" value="1"/>
</dbReference>
<dbReference type="InterPro" id="IPR027417">
    <property type="entry name" value="P-loop_NTPase"/>
</dbReference>
<dbReference type="Gene3D" id="3.40.50.300">
    <property type="entry name" value="P-loop containing nucleotide triphosphate hydrolases"/>
    <property type="match status" value="1"/>
</dbReference>
<dbReference type="InterPro" id="IPR005225">
    <property type="entry name" value="Small_GTP-bd"/>
</dbReference>
<evidence type="ECO:0000313" key="4">
    <source>
        <dbReference type="Proteomes" id="UP001162131"/>
    </source>
</evidence>
<evidence type="ECO:0000313" key="3">
    <source>
        <dbReference type="EMBL" id="CAG9335658.1"/>
    </source>
</evidence>
<gene>
    <name evidence="3" type="ORF">BSTOLATCC_MIC64123</name>
</gene>